<dbReference type="Proteomes" id="UP000628840">
    <property type="component" value="Unassembled WGS sequence"/>
</dbReference>
<keyword evidence="1" id="KW-0472">Membrane</keyword>
<accession>A0A830ERR8</accession>
<dbReference type="AlphaFoldDB" id="A0A830ERR8"/>
<name>A0A830ERR8_9EURY</name>
<protein>
    <recommendedName>
        <fullName evidence="4">DUF2178 domain-containing protein</fullName>
    </recommendedName>
</protein>
<comment type="caution">
    <text evidence="2">The sequence shown here is derived from an EMBL/GenBank/DDBJ whole genome shotgun (WGS) entry which is preliminary data.</text>
</comment>
<evidence type="ECO:0008006" key="4">
    <source>
        <dbReference type="Google" id="ProtNLM"/>
    </source>
</evidence>
<evidence type="ECO:0000256" key="1">
    <source>
        <dbReference type="SAM" id="Phobius"/>
    </source>
</evidence>
<dbReference type="OrthoDB" id="253414at2157"/>
<evidence type="ECO:0000313" key="2">
    <source>
        <dbReference type="EMBL" id="GGL22994.1"/>
    </source>
</evidence>
<organism evidence="2 3">
    <name type="scientific">Halarchaeum grantii</name>
    <dbReference type="NCBI Taxonomy" id="1193105"/>
    <lineage>
        <taxon>Archaea</taxon>
        <taxon>Methanobacteriati</taxon>
        <taxon>Methanobacteriota</taxon>
        <taxon>Stenosarchaea group</taxon>
        <taxon>Halobacteria</taxon>
        <taxon>Halobacteriales</taxon>
        <taxon>Halobacteriaceae</taxon>
    </lineage>
</organism>
<gene>
    <name evidence="2" type="ORF">GCM10009037_03040</name>
</gene>
<evidence type="ECO:0000313" key="3">
    <source>
        <dbReference type="Proteomes" id="UP000628840"/>
    </source>
</evidence>
<reference evidence="2 3" key="1">
    <citation type="journal article" date="2019" name="Int. J. Syst. Evol. Microbiol.">
        <title>The Global Catalogue of Microorganisms (GCM) 10K type strain sequencing project: providing services to taxonomists for standard genome sequencing and annotation.</title>
        <authorList>
            <consortium name="The Broad Institute Genomics Platform"/>
            <consortium name="The Broad Institute Genome Sequencing Center for Infectious Disease"/>
            <person name="Wu L."/>
            <person name="Ma J."/>
        </authorList>
    </citation>
    <scope>NUCLEOTIDE SEQUENCE [LARGE SCALE GENOMIC DNA]</scope>
    <source>
        <strain evidence="2 3">JCM 19585</strain>
    </source>
</reference>
<feature type="transmembrane region" description="Helical" evidence="1">
    <location>
        <begin position="12"/>
        <end position="30"/>
    </location>
</feature>
<sequence>MSVTELAPRTTRRLVTGFGVGGGVALGVLVALERPLVGVALYALAMLASVGLQHRSDAVLYDERDRTHARSAASLTLRLFGYASAVVFPALTLAWAFGRFDWPLWSVALAFAVAALYLTYGGFRLALATRA</sequence>
<dbReference type="InterPro" id="IPR019235">
    <property type="entry name" value="DUF2178_TM"/>
</dbReference>
<feature type="transmembrane region" description="Helical" evidence="1">
    <location>
        <begin position="36"/>
        <end position="54"/>
    </location>
</feature>
<feature type="transmembrane region" description="Helical" evidence="1">
    <location>
        <begin position="75"/>
        <end position="98"/>
    </location>
</feature>
<keyword evidence="3" id="KW-1185">Reference proteome</keyword>
<proteinExistence type="predicted"/>
<dbReference type="RefSeq" id="WP_188877347.1">
    <property type="nucleotide sequence ID" value="NZ_BMPF01000001.1"/>
</dbReference>
<feature type="transmembrane region" description="Helical" evidence="1">
    <location>
        <begin position="104"/>
        <end position="127"/>
    </location>
</feature>
<keyword evidence="1" id="KW-1133">Transmembrane helix</keyword>
<keyword evidence="1" id="KW-0812">Transmembrane</keyword>
<dbReference type="EMBL" id="BMPF01000001">
    <property type="protein sequence ID" value="GGL22994.1"/>
    <property type="molecule type" value="Genomic_DNA"/>
</dbReference>
<dbReference type="Pfam" id="PF09946">
    <property type="entry name" value="DUF2178"/>
    <property type="match status" value="1"/>
</dbReference>